<feature type="domain" description="Peptidase C45 hydrolase" evidence="1">
    <location>
        <begin position="107"/>
        <end position="333"/>
    </location>
</feature>
<proteinExistence type="predicted"/>
<sequence>MVLRIHCSGTPYQIGHDHGRQAKAQIKGCIEFYAGLFLKTAAMPWADVQKTALEFVPTIQAKWPSLLDEMQGMADAAGLELADIVALNVRTEITFGLFSDGCTALSWQTPDAVYLAQNWDWMEEQRDNLVLLHITQTDNLPSIQYLAEAGLVGKIGLNSAGVGVGLNAIRAKGVDRSRLPVHLALRVLLNSTSMTAARQAVEEYGVAASCHILLGDATGAVGLECSHLDIKVLHPVEGRIHHGNHFLLDHTGVVDTNWIPCSNFRTQRIEELADAVPSDKLSMSTIQELFKDEENSPGSICRSQAGDSTVVTLFNIVMDLKEARAEVLMGRPNRPDEVLTLSF</sequence>
<organism evidence="2 3">
    <name type="scientific">Sporothrix eucalyptigena</name>
    <dbReference type="NCBI Taxonomy" id="1812306"/>
    <lineage>
        <taxon>Eukaryota</taxon>
        <taxon>Fungi</taxon>
        <taxon>Dikarya</taxon>
        <taxon>Ascomycota</taxon>
        <taxon>Pezizomycotina</taxon>
        <taxon>Sordariomycetes</taxon>
        <taxon>Sordariomycetidae</taxon>
        <taxon>Ophiostomatales</taxon>
        <taxon>Ophiostomataceae</taxon>
        <taxon>Sporothrix</taxon>
    </lineage>
</organism>
<dbReference type="EMBL" id="CAWUHD010000102">
    <property type="protein sequence ID" value="CAK7231535.1"/>
    <property type="molecule type" value="Genomic_DNA"/>
</dbReference>
<dbReference type="Proteomes" id="UP001642482">
    <property type="component" value="Unassembled WGS sequence"/>
</dbReference>
<evidence type="ECO:0000313" key="2">
    <source>
        <dbReference type="EMBL" id="CAK7231535.1"/>
    </source>
</evidence>
<gene>
    <name evidence="2" type="ORF">SEUCBS140593_007959</name>
</gene>
<dbReference type="InterPro" id="IPR005079">
    <property type="entry name" value="Peptidase_C45_hydrolase"/>
</dbReference>
<evidence type="ECO:0000259" key="1">
    <source>
        <dbReference type="Pfam" id="PF03417"/>
    </source>
</evidence>
<dbReference type="Pfam" id="PF03417">
    <property type="entry name" value="AAT"/>
    <property type="match status" value="1"/>
</dbReference>
<dbReference type="PANTHER" id="PTHR34180">
    <property type="entry name" value="PEPTIDASE C45"/>
    <property type="match status" value="1"/>
</dbReference>
<protein>
    <recommendedName>
        <fullName evidence="1">Peptidase C45 hydrolase domain-containing protein</fullName>
    </recommendedName>
</protein>
<reference evidence="2 3" key="1">
    <citation type="submission" date="2024-01" db="EMBL/GenBank/DDBJ databases">
        <authorList>
            <person name="Allen C."/>
            <person name="Tagirdzhanova G."/>
        </authorList>
    </citation>
    <scope>NUCLEOTIDE SEQUENCE [LARGE SCALE GENOMIC DNA]</scope>
</reference>
<accession>A0ABP0CHL8</accession>
<dbReference type="InterPro" id="IPR047794">
    <property type="entry name" value="C45_proenzyme-like"/>
</dbReference>
<evidence type="ECO:0000313" key="3">
    <source>
        <dbReference type="Proteomes" id="UP001642482"/>
    </source>
</evidence>
<comment type="caution">
    <text evidence="2">The sequence shown here is derived from an EMBL/GenBank/DDBJ whole genome shotgun (WGS) entry which is preliminary data.</text>
</comment>
<dbReference type="InterPro" id="IPR047801">
    <property type="entry name" value="Peptidase_C45"/>
</dbReference>
<dbReference type="Gene3D" id="1.10.10.2120">
    <property type="match status" value="1"/>
</dbReference>
<name>A0ABP0CHL8_9PEZI</name>
<dbReference type="Gene3D" id="3.60.60.10">
    <property type="entry name" value="Penicillin V Acylase, Chain A"/>
    <property type="match status" value="1"/>
</dbReference>
<keyword evidence="3" id="KW-1185">Reference proteome</keyword>
<dbReference type="NCBIfam" id="NF040521">
    <property type="entry name" value="C45_proenzyme"/>
    <property type="match status" value="1"/>
</dbReference>
<dbReference type="PANTHER" id="PTHR34180:SF1">
    <property type="entry name" value="BETA-ALANYL-DOPAMINE_CARCININE HYDROLASE"/>
    <property type="match status" value="1"/>
</dbReference>